<dbReference type="Gene3D" id="3.30.300.210">
    <property type="entry name" value="Nutrient germinant receptor protein C, domain 3"/>
    <property type="match status" value="1"/>
</dbReference>
<evidence type="ECO:0000256" key="2">
    <source>
        <dbReference type="ARBA" id="ARBA00007886"/>
    </source>
</evidence>
<evidence type="ECO:0000313" key="11">
    <source>
        <dbReference type="EMBL" id="MCH6266748.1"/>
    </source>
</evidence>
<dbReference type="PROSITE" id="PS51257">
    <property type="entry name" value="PROKAR_LIPOPROTEIN"/>
    <property type="match status" value="1"/>
</dbReference>
<dbReference type="GO" id="GO:0009847">
    <property type="term" value="P:spore germination"/>
    <property type="evidence" value="ECO:0007669"/>
    <property type="project" value="InterPro"/>
</dbReference>
<evidence type="ECO:0000256" key="7">
    <source>
        <dbReference type="ARBA" id="ARBA00023288"/>
    </source>
</evidence>
<dbReference type="Pfam" id="PF05504">
    <property type="entry name" value="Spore_GerAC"/>
    <property type="match status" value="1"/>
</dbReference>
<evidence type="ECO:0000313" key="12">
    <source>
        <dbReference type="Proteomes" id="UP000677265"/>
    </source>
</evidence>
<dbReference type="InterPro" id="IPR046953">
    <property type="entry name" value="Spore_GerAC-like_C"/>
</dbReference>
<sequence length="415" mass="47681">MQKTKKVCKFLLIAVIVFSLTGCWDREEMEDKSYVIGLGIDRSHHKGKIKVTMLLANPEVGSQQGGGGSTEKPREIVSFDANDIIAAKVTANSVVSRIISYDLLKIIVVSEEFAKDPKFYNILNDVVFDKEIRMNAYLAVSKEKAAKYFLKNKPKMETRPHKYFQYMIDHGIENGLIPDSNLFRFFKTTDRGTDLFLAMNTSAVREKHPKFKGEDEYFAGQLNASGEFDDTQFIGSAVFRNGVMIGKLTGQETSMVNILDDTTNMSDFFLDIPNPFPGKRKSFAVRVIKKENNKIKMDLKGSRPKIFITIPLKFEIMSNPSRIDFAKRKNQEVLKKQIASHFKTEFEKFLKKTQKELKGAPYPLSFYARKYFGTNQEFEKFNWTKSYLKAEISVYPEVEIIDFGKRQKKNLKVEK</sequence>
<dbReference type="Pfam" id="PF25198">
    <property type="entry name" value="Spore_GerAC_N"/>
    <property type="match status" value="1"/>
</dbReference>
<comment type="similarity">
    <text evidence="2">Belongs to the GerABKC lipoprotein family.</text>
</comment>
<comment type="subcellular location">
    <subcellularLocation>
        <location evidence="1">Membrane</location>
        <topology evidence="1">Lipid-anchor</topology>
    </subcellularLocation>
</comment>
<evidence type="ECO:0000256" key="3">
    <source>
        <dbReference type="ARBA" id="ARBA00022544"/>
    </source>
</evidence>
<dbReference type="GO" id="GO:0016020">
    <property type="term" value="C:membrane"/>
    <property type="evidence" value="ECO:0007669"/>
    <property type="project" value="UniProtKB-SubCell"/>
</dbReference>
<evidence type="ECO:0000259" key="8">
    <source>
        <dbReference type="Pfam" id="PF05504"/>
    </source>
</evidence>
<proteinExistence type="inferred from homology"/>
<accession>A0A942T4A7</accession>
<organism evidence="10">
    <name type="scientific">Neobacillus citreus</name>
    <dbReference type="NCBI Taxonomy" id="2833578"/>
    <lineage>
        <taxon>Bacteria</taxon>
        <taxon>Bacillati</taxon>
        <taxon>Bacillota</taxon>
        <taxon>Bacilli</taxon>
        <taxon>Bacillales</taxon>
        <taxon>Bacillaceae</taxon>
        <taxon>Neobacillus</taxon>
    </lineage>
</organism>
<keyword evidence="7" id="KW-0449">Lipoprotein</keyword>
<keyword evidence="6" id="KW-0564">Palmitate</keyword>
<name>A0A942T4A7_9BACI</name>
<keyword evidence="4" id="KW-0732">Signal</keyword>
<dbReference type="PANTHER" id="PTHR35789">
    <property type="entry name" value="SPORE GERMINATION PROTEIN B3"/>
    <property type="match status" value="1"/>
</dbReference>
<gene>
    <name evidence="11" type="ORF">KHB02_014560</name>
    <name evidence="10" type="ORF">KHB02_26145</name>
</gene>
<dbReference type="InterPro" id="IPR038501">
    <property type="entry name" value="Spore_GerAC_C_sf"/>
</dbReference>
<evidence type="ECO:0000256" key="1">
    <source>
        <dbReference type="ARBA" id="ARBA00004635"/>
    </source>
</evidence>
<keyword evidence="3" id="KW-0309">Germination</keyword>
<keyword evidence="5" id="KW-0472">Membrane</keyword>
<keyword evidence="12" id="KW-1185">Reference proteome</keyword>
<dbReference type="EMBL" id="JAGYPE010000005">
    <property type="protein sequence ID" value="MBS4184863.1"/>
    <property type="molecule type" value="Genomic_DNA"/>
</dbReference>
<evidence type="ECO:0000256" key="6">
    <source>
        <dbReference type="ARBA" id="ARBA00023139"/>
    </source>
</evidence>
<dbReference type="PANTHER" id="PTHR35789:SF1">
    <property type="entry name" value="SPORE GERMINATION PROTEIN B3"/>
    <property type="match status" value="1"/>
</dbReference>
<evidence type="ECO:0000256" key="5">
    <source>
        <dbReference type="ARBA" id="ARBA00023136"/>
    </source>
</evidence>
<dbReference type="Proteomes" id="UP000677265">
    <property type="component" value="Unassembled WGS sequence"/>
</dbReference>
<evidence type="ECO:0000313" key="10">
    <source>
        <dbReference type="EMBL" id="MBS4184863.1"/>
    </source>
</evidence>
<dbReference type="InterPro" id="IPR008844">
    <property type="entry name" value="Spore_GerAC-like"/>
</dbReference>
<reference evidence="10" key="1">
    <citation type="submission" date="2021-05" db="EMBL/GenBank/DDBJ databases">
        <title>Novel Bacillus species.</title>
        <authorList>
            <person name="Liu G."/>
        </authorList>
    </citation>
    <scope>NUCLEOTIDE SEQUENCE</scope>
    <source>
        <strain evidence="10 12">FJAT-50051</strain>
    </source>
</reference>
<evidence type="ECO:0000256" key="4">
    <source>
        <dbReference type="ARBA" id="ARBA00022729"/>
    </source>
</evidence>
<evidence type="ECO:0000259" key="9">
    <source>
        <dbReference type="Pfam" id="PF25198"/>
    </source>
</evidence>
<comment type="caution">
    <text evidence="10">The sequence shown here is derived from an EMBL/GenBank/DDBJ whole genome shotgun (WGS) entry which is preliminary data.</text>
</comment>
<dbReference type="NCBIfam" id="TIGR02887">
    <property type="entry name" value="spore_ger_x_C"/>
    <property type="match status" value="1"/>
</dbReference>
<protein>
    <submittedName>
        <fullName evidence="10">Ger(X)C family spore germination protein</fullName>
    </submittedName>
</protein>
<dbReference type="EMBL" id="JAGYPE020000024">
    <property type="protein sequence ID" value="MCH6266748.1"/>
    <property type="molecule type" value="Genomic_DNA"/>
</dbReference>
<dbReference type="RefSeq" id="WP_213144750.1">
    <property type="nucleotide sequence ID" value="NZ_JAGYPE020000024.1"/>
</dbReference>
<feature type="domain" description="Spore germination GerAC-like C-terminal" evidence="8">
    <location>
        <begin position="235"/>
        <end position="404"/>
    </location>
</feature>
<dbReference type="InterPro" id="IPR057336">
    <property type="entry name" value="GerAC_N"/>
</dbReference>
<dbReference type="AlphaFoldDB" id="A0A942T4A7"/>
<feature type="domain" description="Spore germination protein N-terminal" evidence="9">
    <location>
        <begin position="25"/>
        <end position="197"/>
    </location>
</feature>